<dbReference type="RefSeq" id="WP_285521904.1">
    <property type="nucleotide sequence ID" value="NZ_JASNGB010000024.1"/>
</dbReference>
<evidence type="ECO:0000313" key="3">
    <source>
        <dbReference type="Proteomes" id="UP001302059"/>
    </source>
</evidence>
<gene>
    <name evidence="2" type="ORF">QOL99_04770</name>
</gene>
<protein>
    <submittedName>
        <fullName evidence="2">Uncharacterized protein</fullName>
    </submittedName>
</protein>
<feature type="compositionally biased region" description="Low complexity" evidence="1">
    <location>
        <begin position="17"/>
        <end position="45"/>
    </location>
</feature>
<evidence type="ECO:0000313" key="2">
    <source>
        <dbReference type="EMBL" id="MDL2343463.1"/>
    </source>
</evidence>
<feature type="non-terminal residue" evidence="2">
    <location>
        <position position="1"/>
    </location>
</feature>
<reference evidence="2 3" key="1">
    <citation type="submission" date="2023-05" db="EMBL/GenBank/DDBJ databases">
        <authorList>
            <person name="Gao F."/>
        </authorList>
    </citation>
    <scope>NUCLEOTIDE SEQUENCE [LARGE SCALE GENOMIC DNA]</scope>
    <source>
        <strain evidence="2 3">MIMF12</strain>
    </source>
</reference>
<feature type="region of interest" description="Disordered" evidence="1">
    <location>
        <begin position="1"/>
        <end position="60"/>
    </location>
</feature>
<name>A0ABT7JHN5_9DEIO</name>
<keyword evidence="3" id="KW-1185">Reference proteome</keyword>
<comment type="caution">
    <text evidence="2">The sequence shown here is derived from an EMBL/GenBank/DDBJ whole genome shotgun (WGS) entry which is preliminary data.</text>
</comment>
<accession>A0ABT7JHN5</accession>
<organism evidence="2 3">
    <name type="scientific">Deinococcus rhizophilus</name>
    <dbReference type="NCBI Taxonomy" id="3049544"/>
    <lineage>
        <taxon>Bacteria</taxon>
        <taxon>Thermotogati</taxon>
        <taxon>Deinococcota</taxon>
        <taxon>Deinococci</taxon>
        <taxon>Deinococcales</taxon>
        <taxon>Deinococcaceae</taxon>
        <taxon>Deinococcus</taxon>
    </lineage>
</organism>
<dbReference type="EMBL" id="JASNGB010000024">
    <property type="protein sequence ID" value="MDL2343463.1"/>
    <property type="molecule type" value="Genomic_DNA"/>
</dbReference>
<evidence type="ECO:0000256" key="1">
    <source>
        <dbReference type="SAM" id="MobiDB-lite"/>
    </source>
</evidence>
<proteinExistence type="predicted"/>
<sequence>GREPVPVVTAPASFGSAEPAPLPAAERLPGEVVGAGDGEAAVPPATWSGEALPGEPLGPE</sequence>
<dbReference type="Proteomes" id="UP001302059">
    <property type="component" value="Unassembled WGS sequence"/>
</dbReference>